<dbReference type="SUPFAM" id="SSF82866">
    <property type="entry name" value="Multidrug efflux transporter AcrB transmembrane domain"/>
    <property type="match status" value="1"/>
</dbReference>
<sequence>VTVFAALLVLDVRRLQARRPDCLPCMVLPPPPRPAAAAAGAGGAGRRGAAGRAPAGSDDVAGFDSPYAPPGRTGAVTMTKDDEPPPYIGPSSDGEVDERSYWSLQRVLQAYFERVHAPLLALPGVQCGVLLLFGASLCACLAALPRLEVGLDQSVALPRDSYLQPYYRDVLSQLRVGPPLLLVLRGLDLGPGAGQLRRVCGVAGCAEDSLVNRVSAAARDPARSFVATPAASWLDDFMAWLSPDLPSCCRSRPDGAGPSYCPPPDQPPCAGNASACAGCQQCVQEPFEGGRPSVAQFQAYLPWFLGARPSEGCAKGGAGAYSSAIERADPSDPTSVAGLLPSGPQPGGRVAASAFRAYYTPLSAQSDFIGAMRETRAFATKASKELGLDVYCYSIFHVFFEQYLSVQYDAAVMLGVPLAAVVAAAAALSGSAWAAALLAAVLASLLVHLGGAMLLAGIQVNAVSLVNLAMALGIAVEFCAHVLHAYMVAPPQHAQHGAQQAQQQGGLGGELELEPSASPGAGRGGRGKRGRTAPGAAGGGGGTGRGGEGAGEEGGGGGGGKGGLPPALRAAAAAGGRAARSRAALVAVGASVMSGVTLTKLVGVVVLAFARTQIFEVYYFRLYLALVILGAAHGLVLLPVLLSLVGPPPYGGGRGGRSVRAAS</sequence>
<feature type="transmembrane region" description="Helical" evidence="2">
    <location>
        <begin position="584"/>
        <end position="610"/>
    </location>
</feature>
<dbReference type="GO" id="GO:0032934">
    <property type="term" value="F:sterol binding"/>
    <property type="evidence" value="ECO:0007669"/>
    <property type="project" value="TreeGrafter"/>
</dbReference>
<dbReference type="GO" id="GO:0015918">
    <property type="term" value="P:sterol transport"/>
    <property type="evidence" value="ECO:0007669"/>
    <property type="project" value="TreeGrafter"/>
</dbReference>
<dbReference type="PANTHER" id="PTHR45727">
    <property type="entry name" value="NPC INTRACELLULAR CHOLESTEROL TRANSPORTER 1"/>
    <property type="match status" value="1"/>
</dbReference>
<dbReference type="Proteomes" id="UP000612055">
    <property type="component" value="Unassembled WGS sequence"/>
</dbReference>
<feature type="compositionally biased region" description="Gly residues" evidence="1">
    <location>
        <begin position="536"/>
        <end position="562"/>
    </location>
</feature>
<accession>A0A835XM20</accession>
<feature type="non-terminal residue" evidence="4">
    <location>
        <position position="663"/>
    </location>
</feature>
<keyword evidence="2" id="KW-0472">Membrane</keyword>
<feature type="region of interest" description="Disordered" evidence="1">
    <location>
        <begin position="34"/>
        <end position="94"/>
    </location>
</feature>
<proteinExistence type="predicted"/>
<evidence type="ECO:0008006" key="6">
    <source>
        <dbReference type="Google" id="ProtNLM"/>
    </source>
</evidence>
<comment type="caution">
    <text evidence="4">The sequence shown here is derived from an EMBL/GenBank/DDBJ whole genome shotgun (WGS) entry which is preliminary data.</text>
</comment>
<feature type="transmembrane region" description="Helical" evidence="2">
    <location>
        <begin position="622"/>
        <end position="645"/>
    </location>
</feature>
<keyword evidence="2" id="KW-1133">Transmembrane helix</keyword>
<evidence type="ECO:0000313" key="5">
    <source>
        <dbReference type="Proteomes" id="UP000612055"/>
    </source>
</evidence>
<reference evidence="4" key="1">
    <citation type="journal article" date="2020" name="bioRxiv">
        <title>Comparative genomics of Chlamydomonas.</title>
        <authorList>
            <person name="Craig R.J."/>
            <person name="Hasan A.R."/>
            <person name="Ness R.W."/>
            <person name="Keightley P.D."/>
        </authorList>
    </citation>
    <scope>NUCLEOTIDE SEQUENCE</scope>
    <source>
        <strain evidence="4">CCAP 11/70</strain>
    </source>
</reference>
<feature type="region of interest" description="Disordered" evidence="1">
    <location>
        <begin position="494"/>
        <end position="562"/>
    </location>
</feature>
<dbReference type="GO" id="GO:0016020">
    <property type="term" value="C:membrane"/>
    <property type="evidence" value="ECO:0007669"/>
    <property type="project" value="TreeGrafter"/>
</dbReference>
<evidence type="ECO:0000256" key="3">
    <source>
        <dbReference type="SAM" id="SignalP"/>
    </source>
</evidence>
<gene>
    <name evidence="4" type="ORF">HYH03_016044</name>
</gene>
<keyword evidence="2" id="KW-0812">Transmembrane</keyword>
<feature type="transmembrane region" description="Helical" evidence="2">
    <location>
        <begin position="462"/>
        <end position="483"/>
    </location>
</feature>
<evidence type="ECO:0000256" key="1">
    <source>
        <dbReference type="SAM" id="MobiDB-lite"/>
    </source>
</evidence>
<feature type="compositionally biased region" description="Low complexity" evidence="1">
    <location>
        <begin position="494"/>
        <end position="504"/>
    </location>
</feature>
<dbReference type="Gene3D" id="1.20.1640.10">
    <property type="entry name" value="Multidrug efflux transporter AcrB transmembrane domain"/>
    <property type="match status" value="1"/>
</dbReference>
<dbReference type="EMBL" id="JAEHOE010000133">
    <property type="protein sequence ID" value="KAG2485258.1"/>
    <property type="molecule type" value="Genomic_DNA"/>
</dbReference>
<dbReference type="OrthoDB" id="6510177at2759"/>
<protein>
    <recommendedName>
        <fullName evidence="6">SSD domain-containing protein</fullName>
    </recommendedName>
</protein>
<feature type="chain" id="PRO_5032983712" description="SSD domain-containing protein" evidence="3">
    <location>
        <begin position="18"/>
        <end position="663"/>
    </location>
</feature>
<organism evidence="4 5">
    <name type="scientific">Edaphochlamys debaryana</name>
    <dbReference type="NCBI Taxonomy" id="47281"/>
    <lineage>
        <taxon>Eukaryota</taxon>
        <taxon>Viridiplantae</taxon>
        <taxon>Chlorophyta</taxon>
        <taxon>core chlorophytes</taxon>
        <taxon>Chlorophyceae</taxon>
        <taxon>CS clade</taxon>
        <taxon>Chlamydomonadales</taxon>
        <taxon>Chlamydomonadales incertae sedis</taxon>
        <taxon>Edaphochlamys</taxon>
    </lineage>
</organism>
<name>A0A835XM20_9CHLO</name>
<evidence type="ECO:0000313" key="4">
    <source>
        <dbReference type="EMBL" id="KAG2485258.1"/>
    </source>
</evidence>
<keyword evidence="3" id="KW-0732">Signal</keyword>
<evidence type="ECO:0000256" key="2">
    <source>
        <dbReference type="SAM" id="Phobius"/>
    </source>
</evidence>
<dbReference type="PANTHER" id="PTHR45727:SF2">
    <property type="entry name" value="NPC INTRACELLULAR CHOLESTEROL TRANSPORTER 1"/>
    <property type="match status" value="1"/>
</dbReference>
<feature type="transmembrane region" description="Helical" evidence="2">
    <location>
        <begin position="410"/>
        <end position="428"/>
    </location>
</feature>
<feature type="signal peptide" evidence="3">
    <location>
        <begin position="1"/>
        <end position="17"/>
    </location>
</feature>
<dbReference type="AlphaFoldDB" id="A0A835XM20"/>
<feature type="transmembrane region" description="Helical" evidence="2">
    <location>
        <begin position="435"/>
        <end position="456"/>
    </location>
</feature>
<keyword evidence="5" id="KW-1185">Reference proteome</keyword>